<dbReference type="Pfam" id="PF00589">
    <property type="entry name" value="Phage_integrase"/>
    <property type="match status" value="1"/>
</dbReference>
<dbReference type="InterPro" id="IPR011010">
    <property type="entry name" value="DNA_brk_join_enz"/>
</dbReference>
<reference evidence="5 6" key="1">
    <citation type="journal article" date="2019" name="Int. J. Syst. Evol. Microbiol.">
        <title>Rufibacter sediminis sp. nov., isolated from freshwater lake sediment.</title>
        <authorList>
            <person name="Qu J.H."/>
            <person name="Zhang L.J."/>
            <person name="Fu Y.H."/>
            <person name="Li H.F."/>
        </authorList>
    </citation>
    <scope>NUCLEOTIDE SEQUENCE [LARGE SCALE GENOMIC DNA]</scope>
    <source>
        <strain evidence="5 6">H-1</strain>
    </source>
</reference>
<feature type="domain" description="Tyr recombinase" evidence="4">
    <location>
        <begin position="217"/>
        <end position="396"/>
    </location>
</feature>
<evidence type="ECO:0000313" key="6">
    <source>
        <dbReference type="Proteomes" id="UP000659698"/>
    </source>
</evidence>
<dbReference type="InterPro" id="IPR050090">
    <property type="entry name" value="Tyrosine_recombinase_XerCD"/>
</dbReference>
<evidence type="ECO:0000256" key="1">
    <source>
        <dbReference type="ARBA" id="ARBA00008857"/>
    </source>
</evidence>
<dbReference type="Gene3D" id="1.10.150.130">
    <property type="match status" value="1"/>
</dbReference>
<dbReference type="InterPro" id="IPR013762">
    <property type="entry name" value="Integrase-like_cat_sf"/>
</dbReference>
<dbReference type="SUPFAM" id="SSF56349">
    <property type="entry name" value="DNA breaking-rejoining enzymes"/>
    <property type="match status" value="1"/>
</dbReference>
<evidence type="ECO:0000256" key="3">
    <source>
        <dbReference type="ARBA" id="ARBA00023172"/>
    </source>
</evidence>
<comment type="similarity">
    <text evidence="1">Belongs to the 'phage' integrase family.</text>
</comment>
<dbReference type="InterPro" id="IPR002104">
    <property type="entry name" value="Integrase_catalytic"/>
</dbReference>
<dbReference type="EMBL" id="JACOAF010000030">
    <property type="protein sequence ID" value="MBC3540612.1"/>
    <property type="molecule type" value="Genomic_DNA"/>
</dbReference>
<dbReference type="InterPro" id="IPR035386">
    <property type="entry name" value="Arm-DNA-bind_5"/>
</dbReference>
<dbReference type="Pfam" id="PF17293">
    <property type="entry name" value="Arm-DNA-bind_5"/>
    <property type="match status" value="1"/>
</dbReference>
<dbReference type="Proteomes" id="UP000659698">
    <property type="component" value="Unassembled WGS sequence"/>
</dbReference>
<gene>
    <name evidence="5" type="ORF">H7U12_13040</name>
</gene>
<keyword evidence="3" id="KW-0233">DNA recombination</keyword>
<dbReference type="Pfam" id="PF13102">
    <property type="entry name" value="Phage_int_SAM_5"/>
    <property type="match status" value="1"/>
</dbReference>
<organism evidence="5 6">
    <name type="scientific">Rufibacter sediminis</name>
    <dbReference type="NCBI Taxonomy" id="2762756"/>
    <lineage>
        <taxon>Bacteria</taxon>
        <taxon>Pseudomonadati</taxon>
        <taxon>Bacteroidota</taxon>
        <taxon>Cytophagia</taxon>
        <taxon>Cytophagales</taxon>
        <taxon>Hymenobacteraceae</taxon>
        <taxon>Rufibacter</taxon>
    </lineage>
</organism>
<name>A0ABR6VTT1_9BACT</name>
<evidence type="ECO:0000256" key="2">
    <source>
        <dbReference type="ARBA" id="ARBA00023125"/>
    </source>
</evidence>
<accession>A0ABR6VTT1</accession>
<dbReference type="InterPro" id="IPR010998">
    <property type="entry name" value="Integrase_recombinase_N"/>
</dbReference>
<proteinExistence type="inferred from homology"/>
<dbReference type="PANTHER" id="PTHR30349">
    <property type="entry name" value="PHAGE INTEGRASE-RELATED"/>
    <property type="match status" value="1"/>
</dbReference>
<dbReference type="RefSeq" id="WP_186638611.1">
    <property type="nucleotide sequence ID" value="NZ_JACOAF010000030.1"/>
</dbReference>
<sequence>MASLKVVLRKKENKDGTFPLAIRITKDGKSSYIYLGQNLHPNEWDDKKQQVKKSHPNATRLNNLILKRKAEANDTLIDMQTKGKDASAGAVKKQIKPKDGVSFFAQSKVFLDNMRKAGKYNRVVTEECRIKRFRLFLDDADIAFGDISVPLLNRYAAWLKGEYNLAERSIVNNLMIIRTIYNQAIAAQIVDTKTYPFGKGKISIKLPDSAKAGITTDELHRLETVELSGLEDHARNVWLFSFYIAGMRVSDVLRLKWADIADGRISYVMGKNNKAGSVKIPDKALALLDKYKEEKPKLGLVFPELKILDTLQDTYEVQRKISYAIKQLNKYIERAAAKAKIEKKITCHISRHTFAQIAADKVPVQILQKLYRHSNISTTMGYQSNFTTKHTDDALDAVIGK</sequence>
<evidence type="ECO:0000259" key="4">
    <source>
        <dbReference type="PROSITE" id="PS51898"/>
    </source>
</evidence>
<protein>
    <submittedName>
        <fullName evidence="5">Tyrosine-type recombinase/integrase</fullName>
    </submittedName>
</protein>
<evidence type="ECO:0000313" key="5">
    <source>
        <dbReference type="EMBL" id="MBC3540612.1"/>
    </source>
</evidence>
<keyword evidence="2" id="KW-0238">DNA-binding</keyword>
<dbReference type="PANTHER" id="PTHR30349:SF64">
    <property type="entry name" value="PROPHAGE INTEGRASE INTD-RELATED"/>
    <property type="match status" value="1"/>
</dbReference>
<dbReference type="PROSITE" id="PS51898">
    <property type="entry name" value="TYR_RECOMBINASE"/>
    <property type="match status" value="1"/>
</dbReference>
<dbReference type="Gene3D" id="1.10.443.10">
    <property type="entry name" value="Intergrase catalytic core"/>
    <property type="match status" value="1"/>
</dbReference>
<comment type="caution">
    <text evidence="5">The sequence shown here is derived from an EMBL/GenBank/DDBJ whole genome shotgun (WGS) entry which is preliminary data.</text>
</comment>
<keyword evidence="6" id="KW-1185">Reference proteome</keyword>
<dbReference type="InterPro" id="IPR025269">
    <property type="entry name" value="SAM-like_dom"/>
</dbReference>